<accession>A0ABD6AP96</accession>
<dbReference type="AlphaFoldDB" id="A0ABD6AP96"/>
<sequence length="82" mass="9179">MTPHDDAHDRVPTCEAVTFVPADSPDPRRGSAVDDERYVRCGTEAVGKYRMTPESGGVVANWLCRQHRDHLAEIITETVETR</sequence>
<dbReference type="RefSeq" id="WP_250871683.1">
    <property type="nucleotide sequence ID" value="NZ_JALXFV010000001.1"/>
</dbReference>
<organism evidence="1 2">
    <name type="scientific">Halomarina rubra</name>
    <dbReference type="NCBI Taxonomy" id="2071873"/>
    <lineage>
        <taxon>Archaea</taxon>
        <taxon>Methanobacteriati</taxon>
        <taxon>Methanobacteriota</taxon>
        <taxon>Stenosarchaea group</taxon>
        <taxon>Halobacteria</taxon>
        <taxon>Halobacteriales</taxon>
        <taxon>Natronomonadaceae</taxon>
        <taxon>Halomarina</taxon>
    </lineage>
</organism>
<dbReference type="EMBL" id="JBHUDC010000001">
    <property type="protein sequence ID" value="MFD1511695.1"/>
    <property type="molecule type" value="Genomic_DNA"/>
</dbReference>
<name>A0ABD6AP96_9EURY</name>
<comment type="caution">
    <text evidence="1">The sequence shown here is derived from an EMBL/GenBank/DDBJ whole genome shotgun (WGS) entry which is preliminary data.</text>
</comment>
<proteinExistence type="predicted"/>
<reference evidence="1 2" key="1">
    <citation type="journal article" date="2019" name="Int. J. Syst. Evol. Microbiol.">
        <title>The Global Catalogue of Microorganisms (GCM) 10K type strain sequencing project: providing services to taxonomists for standard genome sequencing and annotation.</title>
        <authorList>
            <consortium name="The Broad Institute Genomics Platform"/>
            <consortium name="The Broad Institute Genome Sequencing Center for Infectious Disease"/>
            <person name="Wu L."/>
            <person name="Ma J."/>
        </authorList>
    </citation>
    <scope>NUCLEOTIDE SEQUENCE [LARGE SCALE GENOMIC DNA]</scope>
    <source>
        <strain evidence="1 2">CGMCC 1.12563</strain>
    </source>
</reference>
<gene>
    <name evidence="1" type="ORF">ACFSBT_00195</name>
</gene>
<dbReference type="Proteomes" id="UP001597187">
    <property type="component" value="Unassembled WGS sequence"/>
</dbReference>
<protein>
    <submittedName>
        <fullName evidence="1">Uncharacterized protein</fullName>
    </submittedName>
</protein>
<evidence type="ECO:0000313" key="1">
    <source>
        <dbReference type="EMBL" id="MFD1511695.1"/>
    </source>
</evidence>
<evidence type="ECO:0000313" key="2">
    <source>
        <dbReference type="Proteomes" id="UP001597187"/>
    </source>
</evidence>
<keyword evidence="2" id="KW-1185">Reference proteome</keyword>